<comment type="caution">
    <text evidence="2">The sequence shown here is derived from an EMBL/GenBank/DDBJ whole genome shotgun (WGS) entry which is preliminary data.</text>
</comment>
<dbReference type="GO" id="GO:0004497">
    <property type="term" value="F:monooxygenase activity"/>
    <property type="evidence" value="ECO:0007669"/>
    <property type="project" value="TreeGrafter"/>
</dbReference>
<reference evidence="2 3" key="1">
    <citation type="submission" date="2019-08" db="EMBL/GenBank/DDBJ databases">
        <title>Bacterial whole genome sequence for Glaciihabitans sp. CHu50b-6-2.</title>
        <authorList>
            <person name="Jin L."/>
        </authorList>
    </citation>
    <scope>NUCLEOTIDE SEQUENCE [LARGE SCALE GENOMIC DNA]</scope>
    <source>
        <strain evidence="2 3">CHu50b-6-2</strain>
    </source>
</reference>
<dbReference type="PANTHER" id="PTHR43539">
    <property type="entry name" value="FLAVIN-BINDING MONOOXYGENASE-LIKE PROTEIN (AFU_ORTHOLOGUE AFUA_4G09220)"/>
    <property type="match status" value="1"/>
</dbReference>
<organism evidence="2 3">
    <name type="scientific">Lacisediminihabitans profunda</name>
    <dbReference type="NCBI Taxonomy" id="2594790"/>
    <lineage>
        <taxon>Bacteria</taxon>
        <taxon>Bacillati</taxon>
        <taxon>Actinomycetota</taxon>
        <taxon>Actinomycetes</taxon>
        <taxon>Micrococcales</taxon>
        <taxon>Microbacteriaceae</taxon>
        <taxon>Lacisediminihabitans</taxon>
    </lineage>
</organism>
<dbReference type="InterPro" id="IPR050982">
    <property type="entry name" value="Auxin_biosynth/cation_transpt"/>
</dbReference>
<keyword evidence="3" id="KW-1185">Reference proteome</keyword>
<sequence>MEHIDTIVVGGGQAGLATGYHLARLGRAFVILDSEQRIGDGWRRHWDSLRLFTPGRFSGLPGMANPVGRNSTASKDEFADYLQAYANAFALPTRSGVTVTALSRSDDGFVLATTAGPMTARQVVVAGGPNRLPRVPDLSLELDPGIRQLHSSEYRNPSHLPAGDVLVVGAGTSGAQIALELATTHRVTIAGRPTVHIPDAVFHYAGAAYWWLVSNLLTVDTPPGRRVAAGFGKRGAPLISVSMRQLDAAGITRLPRITGVQGGHPVAGEAGPVWSPESAATVIWATGYRPDVRWLPDLPMNEDGLPVTSRGVVDDVPGLYFVGMPFQYALTSGLIGGVGRDAAFIADRVAARATSTESGTIGASTRLA</sequence>
<dbReference type="Gene3D" id="3.50.50.60">
    <property type="entry name" value="FAD/NAD(P)-binding domain"/>
    <property type="match status" value="1"/>
</dbReference>
<evidence type="ECO:0000256" key="1">
    <source>
        <dbReference type="ARBA" id="ARBA00023002"/>
    </source>
</evidence>
<evidence type="ECO:0000313" key="3">
    <source>
        <dbReference type="Proteomes" id="UP000321379"/>
    </source>
</evidence>
<name>A0A5C8UUG0_9MICO</name>
<evidence type="ECO:0000313" key="2">
    <source>
        <dbReference type="EMBL" id="TXN31951.1"/>
    </source>
</evidence>
<proteinExistence type="predicted"/>
<dbReference type="GO" id="GO:0050660">
    <property type="term" value="F:flavin adenine dinucleotide binding"/>
    <property type="evidence" value="ECO:0007669"/>
    <property type="project" value="TreeGrafter"/>
</dbReference>
<dbReference type="Proteomes" id="UP000321379">
    <property type="component" value="Unassembled WGS sequence"/>
</dbReference>
<dbReference type="PRINTS" id="PR00368">
    <property type="entry name" value="FADPNR"/>
</dbReference>
<dbReference type="SUPFAM" id="SSF51905">
    <property type="entry name" value="FAD/NAD(P)-binding domain"/>
    <property type="match status" value="2"/>
</dbReference>
<protein>
    <submittedName>
        <fullName evidence="2">FAD-dependent oxidoreductase</fullName>
    </submittedName>
</protein>
<dbReference type="EMBL" id="VRMG01000004">
    <property type="protein sequence ID" value="TXN31951.1"/>
    <property type="molecule type" value="Genomic_DNA"/>
</dbReference>
<keyword evidence="1" id="KW-0560">Oxidoreductase</keyword>
<dbReference type="AlphaFoldDB" id="A0A5C8UUG0"/>
<dbReference type="Pfam" id="PF13738">
    <property type="entry name" value="Pyr_redox_3"/>
    <property type="match status" value="1"/>
</dbReference>
<dbReference type="PANTHER" id="PTHR43539:SF78">
    <property type="entry name" value="FLAVIN-CONTAINING MONOOXYGENASE"/>
    <property type="match status" value="1"/>
</dbReference>
<accession>A0A5C8UUG0</accession>
<dbReference type="InterPro" id="IPR036188">
    <property type="entry name" value="FAD/NAD-bd_sf"/>
</dbReference>
<gene>
    <name evidence="2" type="ORF">FVP33_03240</name>
</gene>
<dbReference type="PRINTS" id="PR00469">
    <property type="entry name" value="PNDRDTASEII"/>
</dbReference>
<dbReference type="RefSeq" id="WP_147782200.1">
    <property type="nucleotide sequence ID" value="NZ_VRMG01000004.1"/>
</dbReference>